<dbReference type="EMBL" id="CM029046">
    <property type="protein sequence ID" value="KAG2586775.1"/>
    <property type="molecule type" value="Genomic_DNA"/>
</dbReference>
<proteinExistence type="predicted"/>
<keyword evidence="11" id="KW-1185">Reference proteome</keyword>
<dbReference type="SMART" id="SM00220">
    <property type="entry name" value="S_TKc"/>
    <property type="match status" value="1"/>
</dbReference>
<organism evidence="10 11">
    <name type="scientific">Panicum virgatum</name>
    <name type="common">Blackwell switchgrass</name>
    <dbReference type="NCBI Taxonomy" id="38727"/>
    <lineage>
        <taxon>Eukaryota</taxon>
        <taxon>Viridiplantae</taxon>
        <taxon>Streptophyta</taxon>
        <taxon>Embryophyta</taxon>
        <taxon>Tracheophyta</taxon>
        <taxon>Spermatophyta</taxon>
        <taxon>Magnoliopsida</taxon>
        <taxon>Liliopsida</taxon>
        <taxon>Poales</taxon>
        <taxon>Poaceae</taxon>
        <taxon>PACMAD clade</taxon>
        <taxon>Panicoideae</taxon>
        <taxon>Panicodae</taxon>
        <taxon>Paniceae</taxon>
        <taxon>Panicinae</taxon>
        <taxon>Panicum</taxon>
        <taxon>Panicum sect. Hiantes</taxon>
    </lineage>
</organism>
<feature type="domain" description="Protein kinase" evidence="9">
    <location>
        <begin position="1"/>
        <end position="304"/>
    </location>
</feature>
<keyword evidence="5" id="KW-0418">Kinase</keyword>
<gene>
    <name evidence="10" type="ORF">PVAP13_5NG076200</name>
</gene>
<evidence type="ECO:0000256" key="8">
    <source>
        <dbReference type="ARBA" id="ARBA00048679"/>
    </source>
</evidence>
<dbReference type="PANTHER" id="PTHR45707:SF76">
    <property type="entry name" value="PROTEIN KINASE DOMAIN-CONTAINING PROTEIN"/>
    <property type="match status" value="1"/>
</dbReference>
<dbReference type="FunFam" id="1.10.510.10:FF:001023">
    <property type="entry name" value="Os07g0541700 protein"/>
    <property type="match status" value="1"/>
</dbReference>
<sequence>MQSLREPVELLLAELDGSRVAPQVMPLEFLRKITNDLSDKQKLGTGTFGTVYKASVYVLNEFENLKRLNHPNIVQLHGYCYEIKRECVEFEGRSVIADKIYRALCFEYMPNGNLQGHLDDESRGMDWHTRYKIIKGTCEGLKYLHEGLKTPMYHLDLKPGNILLDKNMAPKLADFGLSKHVSDNQTRATSNSLGTIRYCPPEHIERNYFSNKFDIFSLGVVMIEIIAGSEGYRKVAEMPSKEFIHHVQENWRERLQEAQGCMTLIYQCRQVKGCIEIALDCIHPDRTQRPDIGNIISRLNETET</sequence>
<dbReference type="Proteomes" id="UP000823388">
    <property type="component" value="Chromosome 5N"/>
</dbReference>
<evidence type="ECO:0000313" key="10">
    <source>
        <dbReference type="EMBL" id="KAG2586775.1"/>
    </source>
</evidence>
<keyword evidence="6" id="KW-0067">ATP-binding</keyword>
<evidence type="ECO:0000259" key="9">
    <source>
        <dbReference type="PROSITE" id="PS50011"/>
    </source>
</evidence>
<reference evidence="10" key="1">
    <citation type="submission" date="2020-05" db="EMBL/GenBank/DDBJ databases">
        <title>WGS assembly of Panicum virgatum.</title>
        <authorList>
            <person name="Lovell J.T."/>
            <person name="Jenkins J."/>
            <person name="Shu S."/>
            <person name="Juenger T.E."/>
            <person name="Schmutz J."/>
        </authorList>
    </citation>
    <scope>NUCLEOTIDE SEQUENCE</scope>
    <source>
        <strain evidence="10">AP13</strain>
    </source>
</reference>
<dbReference type="SUPFAM" id="SSF56112">
    <property type="entry name" value="Protein kinase-like (PK-like)"/>
    <property type="match status" value="1"/>
</dbReference>
<dbReference type="PROSITE" id="PS00108">
    <property type="entry name" value="PROTEIN_KINASE_ST"/>
    <property type="match status" value="1"/>
</dbReference>
<dbReference type="InterPro" id="IPR000719">
    <property type="entry name" value="Prot_kinase_dom"/>
</dbReference>
<dbReference type="PROSITE" id="PS50011">
    <property type="entry name" value="PROTEIN_KINASE_DOM"/>
    <property type="match status" value="1"/>
</dbReference>
<evidence type="ECO:0000256" key="6">
    <source>
        <dbReference type="ARBA" id="ARBA00022840"/>
    </source>
</evidence>
<evidence type="ECO:0000256" key="5">
    <source>
        <dbReference type="ARBA" id="ARBA00022777"/>
    </source>
</evidence>
<name>A0A8T0RNM5_PANVG</name>
<keyword evidence="4" id="KW-0547">Nucleotide-binding</keyword>
<comment type="catalytic activity">
    <reaction evidence="7">
        <text>L-threonyl-[protein] + ATP = O-phospho-L-threonyl-[protein] + ADP + H(+)</text>
        <dbReference type="Rhea" id="RHEA:46608"/>
        <dbReference type="Rhea" id="RHEA-COMP:11060"/>
        <dbReference type="Rhea" id="RHEA-COMP:11605"/>
        <dbReference type="ChEBI" id="CHEBI:15378"/>
        <dbReference type="ChEBI" id="CHEBI:30013"/>
        <dbReference type="ChEBI" id="CHEBI:30616"/>
        <dbReference type="ChEBI" id="CHEBI:61977"/>
        <dbReference type="ChEBI" id="CHEBI:456216"/>
        <dbReference type="EC" id="2.7.11.1"/>
    </reaction>
</comment>
<dbReference type="InterPro" id="IPR011009">
    <property type="entry name" value="Kinase-like_dom_sf"/>
</dbReference>
<evidence type="ECO:0000256" key="4">
    <source>
        <dbReference type="ARBA" id="ARBA00022741"/>
    </source>
</evidence>
<evidence type="ECO:0000256" key="3">
    <source>
        <dbReference type="ARBA" id="ARBA00022679"/>
    </source>
</evidence>
<dbReference type="GO" id="GO:0005524">
    <property type="term" value="F:ATP binding"/>
    <property type="evidence" value="ECO:0007669"/>
    <property type="project" value="UniProtKB-KW"/>
</dbReference>
<evidence type="ECO:0000256" key="1">
    <source>
        <dbReference type="ARBA" id="ARBA00012513"/>
    </source>
</evidence>
<evidence type="ECO:0000256" key="2">
    <source>
        <dbReference type="ARBA" id="ARBA00022527"/>
    </source>
</evidence>
<dbReference type="Pfam" id="PF00069">
    <property type="entry name" value="Pkinase"/>
    <property type="match status" value="1"/>
</dbReference>
<dbReference type="AlphaFoldDB" id="A0A8T0RNM5"/>
<protein>
    <recommendedName>
        <fullName evidence="1">non-specific serine/threonine protein kinase</fullName>
        <ecNumber evidence="1">2.7.11.1</ecNumber>
    </recommendedName>
</protein>
<dbReference type="EC" id="2.7.11.1" evidence="1"/>
<comment type="catalytic activity">
    <reaction evidence="8">
        <text>L-seryl-[protein] + ATP = O-phospho-L-seryl-[protein] + ADP + H(+)</text>
        <dbReference type="Rhea" id="RHEA:17989"/>
        <dbReference type="Rhea" id="RHEA-COMP:9863"/>
        <dbReference type="Rhea" id="RHEA-COMP:11604"/>
        <dbReference type="ChEBI" id="CHEBI:15378"/>
        <dbReference type="ChEBI" id="CHEBI:29999"/>
        <dbReference type="ChEBI" id="CHEBI:30616"/>
        <dbReference type="ChEBI" id="CHEBI:83421"/>
        <dbReference type="ChEBI" id="CHEBI:456216"/>
        <dbReference type="EC" id="2.7.11.1"/>
    </reaction>
</comment>
<dbReference type="GO" id="GO:0004674">
    <property type="term" value="F:protein serine/threonine kinase activity"/>
    <property type="evidence" value="ECO:0007669"/>
    <property type="project" value="UniProtKB-KW"/>
</dbReference>
<accession>A0A8T0RNM5</accession>
<keyword evidence="2" id="KW-0723">Serine/threonine-protein kinase</keyword>
<dbReference type="InterPro" id="IPR008271">
    <property type="entry name" value="Ser/Thr_kinase_AS"/>
</dbReference>
<comment type="caution">
    <text evidence="10">The sequence shown here is derived from an EMBL/GenBank/DDBJ whole genome shotgun (WGS) entry which is preliminary data.</text>
</comment>
<keyword evidence="3" id="KW-0808">Transferase</keyword>
<evidence type="ECO:0000313" key="11">
    <source>
        <dbReference type="Proteomes" id="UP000823388"/>
    </source>
</evidence>
<dbReference type="Gene3D" id="1.10.510.10">
    <property type="entry name" value="Transferase(Phosphotransferase) domain 1"/>
    <property type="match status" value="1"/>
</dbReference>
<dbReference type="PANTHER" id="PTHR45707">
    <property type="entry name" value="C2 CALCIUM/LIPID-BINDING PLANT PHOSPHORIBOSYLTRANSFERASE FAMILY PROTEIN"/>
    <property type="match status" value="1"/>
</dbReference>
<evidence type="ECO:0000256" key="7">
    <source>
        <dbReference type="ARBA" id="ARBA00047899"/>
    </source>
</evidence>